<feature type="domain" description="Glycosyltransferase 2-like" evidence="1">
    <location>
        <begin position="7"/>
        <end position="158"/>
    </location>
</feature>
<dbReference type="GO" id="GO:0016758">
    <property type="term" value="F:hexosyltransferase activity"/>
    <property type="evidence" value="ECO:0007669"/>
    <property type="project" value="UniProtKB-ARBA"/>
</dbReference>
<dbReference type="Pfam" id="PF00535">
    <property type="entry name" value="Glycos_transf_2"/>
    <property type="match status" value="1"/>
</dbReference>
<organism evidence="2 3">
    <name type="scientific">Gelidibacter maritimus</name>
    <dbReference type="NCBI Taxonomy" id="2761487"/>
    <lineage>
        <taxon>Bacteria</taxon>
        <taxon>Pseudomonadati</taxon>
        <taxon>Bacteroidota</taxon>
        <taxon>Flavobacteriia</taxon>
        <taxon>Flavobacteriales</taxon>
        <taxon>Flavobacteriaceae</taxon>
        <taxon>Gelidibacter</taxon>
    </lineage>
</organism>
<dbReference type="Gene3D" id="3.90.550.10">
    <property type="entry name" value="Spore Coat Polysaccharide Biosynthesis Protein SpsA, Chain A"/>
    <property type="match status" value="1"/>
</dbReference>
<reference evidence="2 3" key="1">
    <citation type="submission" date="2020-07" db="EMBL/GenBank/DDBJ databases">
        <title>Bacterium isolated from marine sediment.</title>
        <authorList>
            <person name="Shang D."/>
        </authorList>
    </citation>
    <scope>NUCLEOTIDE SEQUENCE [LARGE SCALE GENOMIC DNA]</scope>
    <source>
        <strain evidence="2 3">F6074</strain>
    </source>
</reference>
<accession>A0A7W2M584</accession>
<dbReference type="PANTHER" id="PTHR22916">
    <property type="entry name" value="GLYCOSYLTRANSFERASE"/>
    <property type="match status" value="1"/>
</dbReference>
<keyword evidence="2" id="KW-0808">Transferase</keyword>
<dbReference type="AlphaFoldDB" id="A0A7W2M584"/>
<evidence type="ECO:0000259" key="1">
    <source>
        <dbReference type="Pfam" id="PF00535"/>
    </source>
</evidence>
<name>A0A7W2M584_9FLAO</name>
<dbReference type="PANTHER" id="PTHR22916:SF3">
    <property type="entry name" value="UDP-GLCNAC:BETAGAL BETA-1,3-N-ACETYLGLUCOSAMINYLTRANSFERASE-LIKE PROTEIN 1"/>
    <property type="match status" value="1"/>
</dbReference>
<gene>
    <name evidence="2" type="ORF">H3Z82_08150</name>
</gene>
<evidence type="ECO:0000313" key="2">
    <source>
        <dbReference type="EMBL" id="MBA6152691.1"/>
    </source>
</evidence>
<dbReference type="Proteomes" id="UP000541857">
    <property type="component" value="Unassembled WGS sequence"/>
</dbReference>
<keyword evidence="3" id="KW-1185">Reference proteome</keyword>
<dbReference type="CDD" id="cd00761">
    <property type="entry name" value="Glyco_tranf_GTA_type"/>
    <property type="match status" value="1"/>
</dbReference>
<dbReference type="RefSeq" id="WP_182204655.1">
    <property type="nucleotide sequence ID" value="NZ_JACGLT010000005.1"/>
</dbReference>
<sequence>MLNPLVSIIIPTYNRAHLIGETLDSIIAQTYSNWECIIVDDGSMDTTEQLIEGYMVNDSRFQYHQRPDTHLPGGNGARNYGFKLSKGDYIQWFDSDDLMVPKKLELEAKALTENDVDFVVSKTKYFNTKNNSFFNYDFEVSDVTFESYAIDYIRWHTPDLMVKRSVIKTIQFNEIMSAGQEHNFNCKLLLKTNNLYYLDTFLTLRRYTPSSIQGQRDQSAEIHLKKMFETHWHNYIDIKERANSSKFNRYSLLQCVHCYLELKNEIGLPNGFMKELKEAFPKRYYFFYVAKFTNSAFGKYYKFYELMKQNEVFNTYHLKQENQ</sequence>
<proteinExistence type="predicted"/>
<dbReference type="EMBL" id="JACGLT010000005">
    <property type="protein sequence ID" value="MBA6152691.1"/>
    <property type="molecule type" value="Genomic_DNA"/>
</dbReference>
<dbReference type="SUPFAM" id="SSF53448">
    <property type="entry name" value="Nucleotide-diphospho-sugar transferases"/>
    <property type="match status" value="1"/>
</dbReference>
<comment type="caution">
    <text evidence="2">The sequence shown here is derived from an EMBL/GenBank/DDBJ whole genome shotgun (WGS) entry which is preliminary data.</text>
</comment>
<dbReference type="InterPro" id="IPR001173">
    <property type="entry name" value="Glyco_trans_2-like"/>
</dbReference>
<dbReference type="InterPro" id="IPR029044">
    <property type="entry name" value="Nucleotide-diphossugar_trans"/>
</dbReference>
<protein>
    <submittedName>
        <fullName evidence="2">Glycosyltransferase family 2 protein</fullName>
    </submittedName>
</protein>
<evidence type="ECO:0000313" key="3">
    <source>
        <dbReference type="Proteomes" id="UP000541857"/>
    </source>
</evidence>